<dbReference type="InterPro" id="IPR007159">
    <property type="entry name" value="SpoVT-AbrB_dom"/>
</dbReference>
<dbReference type="InterPro" id="IPR037914">
    <property type="entry name" value="SpoVT-AbrB_sf"/>
</dbReference>
<dbReference type="Pfam" id="PF04014">
    <property type="entry name" value="MazE_antitoxin"/>
    <property type="match status" value="1"/>
</dbReference>
<evidence type="ECO:0000313" key="4">
    <source>
        <dbReference type="Proteomes" id="UP000232163"/>
    </source>
</evidence>
<dbReference type="PROSITE" id="PS51740">
    <property type="entry name" value="SPOVT_ABRB"/>
    <property type="match status" value="1"/>
</dbReference>
<dbReference type="SUPFAM" id="SSF89447">
    <property type="entry name" value="AbrB/MazE/MraZ-like"/>
    <property type="match status" value="1"/>
</dbReference>
<evidence type="ECO:0000256" key="1">
    <source>
        <dbReference type="PROSITE-ProRule" id="PRU01076"/>
    </source>
</evidence>
<protein>
    <submittedName>
        <fullName evidence="3">Antitoxin</fullName>
    </submittedName>
</protein>
<dbReference type="SMART" id="SM00966">
    <property type="entry name" value="SpoVT_AbrB"/>
    <property type="match status" value="1"/>
</dbReference>
<feature type="domain" description="SpoVT-AbrB" evidence="2">
    <location>
        <begin position="3"/>
        <end position="48"/>
    </location>
</feature>
<gene>
    <name evidence="3" type="ORF">B5P45_10590</name>
</gene>
<sequence>MKSAVRKIGNSSGVIIPKPFFAEIGSKPGDKVDMLVEDGRIIITPVHSELRAGWPEDAKRVADEGDDALVWPEFSNEDDRELKW</sequence>
<evidence type="ECO:0000259" key="2">
    <source>
        <dbReference type="PROSITE" id="PS51740"/>
    </source>
</evidence>
<dbReference type="Gene3D" id="2.10.260.10">
    <property type="match status" value="1"/>
</dbReference>
<keyword evidence="4" id="KW-1185">Reference proteome</keyword>
<dbReference type="EMBL" id="MZMT01000026">
    <property type="protein sequence ID" value="PIO44814.1"/>
    <property type="molecule type" value="Genomic_DNA"/>
</dbReference>
<dbReference type="Proteomes" id="UP000232163">
    <property type="component" value="Unassembled WGS sequence"/>
</dbReference>
<dbReference type="OrthoDB" id="9795766at2"/>
<dbReference type="AlphaFoldDB" id="A0A2N9VZ96"/>
<accession>A0A2N9VZ96</accession>
<name>A0A2N9VZ96_9HYPH</name>
<dbReference type="RefSeq" id="WP_099998241.1">
    <property type="nucleotide sequence ID" value="NZ_CP017940.1"/>
</dbReference>
<comment type="caution">
    <text evidence="3">The sequence shown here is derived from an EMBL/GenBank/DDBJ whole genome shotgun (WGS) entry which is preliminary data.</text>
</comment>
<keyword evidence="1" id="KW-0238">DNA-binding</keyword>
<organism evidence="3 4">
    <name type="scientific">Phyllobacterium zundukense</name>
    <dbReference type="NCBI Taxonomy" id="1867719"/>
    <lineage>
        <taxon>Bacteria</taxon>
        <taxon>Pseudomonadati</taxon>
        <taxon>Pseudomonadota</taxon>
        <taxon>Alphaproteobacteria</taxon>
        <taxon>Hyphomicrobiales</taxon>
        <taxon>Phyllobacteriaceae</taxon>
        <taxon>Phyllobacterium</taxon>
    </lineage>
</organism>
<proteinExistence type="predicted"/>
<reference evidence="3 4" key="1">
    <citation type="journal article" date="2017" name="Int J Environ Stud">
        <title>Does the Miocene-Pliocene relict legume Oxytropis triphylla form nitrogen-fixing nodules with a combination of bacterial strains?</title>
        <authorList>
            <person name="Safronova V."/>
            <person name="Belimov A."/>
            <person name="Sazanova A."/>
            <person name="Kuznetsova I."/>
            <person name="Popova J."/>
            <person name="Andronov E."/>
            <person name="Verkhozina A."/>
            <person name="Tikhonovich I."/>
        </authorList>
    </citation>
    <scope>NUCLEOTIDE SEQUENCE [LARGE SCALE GENOMIC DNA]</scope>
    <source>
        <strain evidence="3 4">Tri-38</strain>
    </source>
</reference>
<dbReference type="GO" id="GO:0003677">
    <property type="term" value="F:DNA binding"/>
    <property type="evidence" value="ECO:0007669"/>
    <property type="project" value="UniProtKB-UniRule"/>
</dbReference>
<evidence type="ECO:0000313" key="3">
    <source>
        <dbReference type="EMBL" id="PIO44814.1"/>
    </source>
</evidence>
<dbReference type="KEGG" id="pht:BLM14_04230"/>